<reference evidence="5 6" key="1">
    <citation type="submission" date="2018-06" db="EMBL/GenBank/DDBJ databases">
        <title>Comparative genomics reveals the genomic features of Rhizophagus irregularis, R. cerebriforme, R. diaphanum and Gigaspora rosea, and their symbiotic lifestyle signature.</title>
        <authorList>
            <person name="Morin E."/>
            <person name="San Clemente H."/>
            <person name="Chen E.C.H."/>
            <person name="De La Providencia I."/>
            <person name="Hainaut M."/>
            <person name="Kuo A."/>
            <person name="Kohler A."/>
            <person name="Murat C."/>
            <person name="Tang N."/>
            <person name="Roy S."/>
            <person name="Loubradou J."/>
            <person name="Henrissat B."/>
            <person name="Grigoriev I.V."/>
            <person name="Corradi N."/>
            <person name="Roux C."/>
            <person name="Martin F.M."/>
        </authorList>
    </citation>
    <scope>NUCLEOTIDE SEQUENCE [LARGE SCALE GENOMIC DNA]</scope>
    <source>
        <strain evidence="5 6">DAOM 227022</strain>
    </source>
</reference>
<evidence type="ECO:0000256" key="2">
    <source>
        <dbReference type="ARBA" id="ARBA00023163"/>
    </source>
</evidence>
<dbReference type="AlphaFoldDB" id="A0A397TF32"/>
<dbReference type="InterPro" id="IPR009071">
    <property type="entry name" value="HMG_box_dom"/>
</dbReference>
<dbReference type="STRING" id="658196.A0A397TF32"/>
<dbReference type="CDD" id="cd01389">
    <property type="entry name" value="HMG-box_ROX1-like"/>
    <property type="match status" value="1"/>
</dbReference>
<evidence type="ECO:0000256" key="1">
    <source>
        <dbReference type="ARBA" id="ARBA00023125"/>
    </source>
</evidence>
<sequence length="291" mass="33805">MSNKKVYFYVFNIENSNNHDSNNNNATLVPPPDPNKAICLDTNAKTDDEIIYNSKYKFNLDIDILTNNSDSTRFARRNRRRGTKKIPRRQNAWILYRRDKSMSPEFFGLKTAFISKEISKMWNNETKETRVLFETLARKATEIHMKKYGEDYKYEPKVLKKSSKIKESVQSKKIKIKKVKNLNRKEEKRVNQNQKFLSELMNTEQQLPPTPATSSPASPSSLEFEQLLLELTMDAEQYPPTPAASVPATPLEFEQLLLEFTTMDAEQTDDRCRTVSFNPFNITCNSFIFGI</sequence>
<organism evidence="5 6">
    <name type="scientific">Glomus cerebriforme</name>
    <dbReference type="NCBI Taxonomy" id="658196"/>
    <lineage>
        <taxon>Eukaryota</taxon>
        <taxon>Fungi</taxon>
        <taxon>Fungi incertae sedis</taxon>
        <taxon>Mucoromycota</taxon>
        <taxon>Glomeromycotina</taxon>
        <taxon>Glomeromycetes</taxon>
        <taxon>Glomerales</taxon>
        <taxon>Glomeraceae</taxon>
        <taxon>Glomus</taxon>
    </lineage>
</organism>
<comment type="caution">
    <text evidence="5">The sequence shown here is derived from an EMBL/GenBank/DDBJ whole genome shotgun (WGS) entry which is preliminary data.</text>
</comment>
<dbReference type="GO" id="GO:0030154">
    <property type="term" value="P:cell differentiation"/>
    <property type="evidence" value="ECO:0007669"/>
    <property type="project" value="TreeGrafter"/>
</dbReference>
<keyword evidence="1 3" id="KW-0238">DNA-binding</keyword>
<dbReference type="PANTHER" id="PTHR10270:SF161">
    <property type="entry name" value="SEX-DETERMINING REGION Y PROTEIN"/>
    <property type="match status" value="1"/>
</dbReference>
<accession>A0A397TF32</accession>
<dbReference type="InterPro" id="IPR036910">
    <property type="entry name" value="HMG_box_dom_sf"/>
</dbReference>
<evidence type="ECO:0000313" key="6">
    <source>
        <dbReference type="Proteomes" id="UP000265703"/>
    </source>
</evidence>
<dbReference type="Proteomes" id="UP000265703">
    <property type="component" value="Unassembled WGS sequence"/>
</dbReference>
<evidence type="ECO:0000259" key="4">
    <source>
        <dbReference type="PROSITE" id="PS50118"/>
    </source>
</evidence>
<evidence type="ECO:0000256" key="3">
    <source>
        <dbReference type="PROSITE-ProRule" id="PRU00267"/>
    </source>
</evidence>
<dbReference type="OrthoDB" id="2358296at2759"/>
<dbReference type="SMART" id="SM00398">
    <property type="entry name" value="HMG"/>
    <property type="match status" value="1"/>
</dbReference>
<dbReference type="InterPro" id="IPR050140">
    <property type="entry name" value="SRY-related_HMG-box_TF-like"/>
</dbReference>
<name>A0A397TF32_9GLOM</name>
<evidence type="ECO:0000313" key="5">
    <source>
        <dbReference type="EMBL" id="RIA96870.1"/>
    </source>
</evidence>
<dbReference type="GO" id="GO:0000978">
    <property type="term" value="F:RNA polymerase II cis-regulatory region sequence-specific DNA binding"/>
    <property type="evidence" value="ECO:0007669"/>
    <property type="project" value="TreeGrafter"/>
</dbReference>
<protein>
    <recommendedName>
        <fullName evidence="4">HMG box domain-containing protein</fullName>
    </recommendedName>
</protein>
<keyword evidence="6" id="KW-1185">Reference proteome</keyword>
<keyword evidence="2" id="KW-0804">Transcription</keyword>
<proteinExistence type="predicted"/>
<dbReference type="Pfam" id="PF00505">
    <property type="entry name" value="HMG_box"/>
    <property type="match status" value="1"/>
</dbReference>
<gene>
    <name evidence="5" type="ORF">C1645_802100</name>
</gene>
<keyword evidence="3" id="KW-0539">Nucleus</keyword>
<feature type="DNA-binding region" description="HMG box" evidence="3">
    <location>
        <begin position="86"/>
        <end position="153"/>
    </location>
</feature>
<dbReference type="PROSITE" id="PS50118">
    <property type="entry name" value="HMG_BOX_2"/>
    <property type="match status" value="1"/>
</dbReference>
<dbReference type="GO" id="GO:0005634">
    <property type="term" value="C:nucleus"/>
    <property type="evidence" value="ECO:0007669"/>
    <property type="project" value="UniProtKB-UniRule"/>
</dbReference>
<dbReference type="GO" id="GO:0001228">
    <property type="term" value="F:DNA-binding transcription activator activity, RNA polymerase II-specific"/>
    <property type="evidence" value="ECO:0007669"/>
    <property type="project" value="TreeGrafter"/>
</dbReference>
<dbReference type="SUPFAM" id="SSF47095">
    <property type="entry name" value="HMG-box"/>
    <property type="match status" value="1"/>
</dbReference>
<dbReference type="EMBL" id="QKYT01000037">
    <property type="protein sequence ID" value="RIA96870.1"/>
    <property type="molecule type" value="Genomic_DNA"/>
</dbReference>
<dbReference type="Gene3D" id="1.10.30.10">
    <property type="entry name" value="High mobility group box domain"/>
    <property type="match status" value="1"/>
</dbReference>
<feature type="domain" description="HMG box" evidence="4">
    <location>
        <begin position="86"/>
        <end position="153"/>
    </location>
</feature>
<dbReference type="PANTHER" id="PTHR10270">
    <property type="entry name" value="SOX TRANSCRIPTION FACTOR"/>
    <property type="match status" value="1"/>
</dbReference>